<dbReference type="Proteomes" id="UP000759131">
    <property type="component" value="Unassembled WGS sequence"/>
</dbReference>
<dbReference type="AlphaFoldDB" id="A0A7R9L206"/>
<keyword evidence="4" id="KW-0413">Isomerase</keyword>
<dbReference type="InterPro" id="IPR019734">
    <property type="entry name" value="TPR_rpt"/>
</dbReference>
<feature type="compositionally biased region" description="Acidic residues" evidence="6">
    <location>
        <begin position="41"/>
        <end position="52"/>
    </location>
</feature>
<evidence type="ECO:0000313" key="8">
    <source>
        <dbReference type="EMBL" id="CAD7632488.1"/>
    </source>
</evidence>
<dbReference type="InterPro" id="IPR011990">
    <property type="entry name" value="TPR-like_helical_dom_sf"/>
</dbReference>
<comment type="catalytic activity">
    <reaction evidence="4">
        <text>[protein]-peptidylproline (omega=180) = [protein]-peptidylproline (omega=0)</text>
        <dbReference type="Rhea" id="RHEA:16237"/>
        <dbReference type="Rhea" id="RHEA-COMP:10747"/>
        <dbReference type="Rhea" id="RHEA-COMP:10748"/>
        <dbReference type="ChEBI" id="CHEBI:83833"/>
        <dbReference type="ChEBI" id="CHEBI:83834"/>
        <dbReference type="EC" id="5.2.1.8"/>
    </reaction>
</comment>
<feature type="compositionally biased region" description="Gly residues" evidence="6">
    <location>
        <begin position="23"/>
        <end position="32"/>
    </location>
</feature>
<dbReference type="PANTHER" id="PTHR46674">
    <property type="entry name" value="INACTIVE PEPTIDYL-PROLYL CIS-TRANS ISOMERASE FKBP6"/>
    <property type="match status" value="1"/>
</dbReference>
<dbReference type="Pfam" id="PF00254">
    <property type="entry name" value="FKBP_C"/>
    <property type="match status" value="1"/>
</dbReference>
<sequence length="432" mass="48845">MVNTEDTKDETKPLVASTASGSTAGGASGGDDSGSTTSETDYYDWDEDTGEYEVDNSLGSRAIRRVNNSQISDLATEKGFEFETGDESTEAEKQELDPSAGNYWTREQMMKHLETCPKPESNPEMGDDCDIYDERIKYMKEVVKDGVYKRYMRRGAGAPVMENQAVLYNLNAFLEGQDEPFDSTWLRGRPNLHRLNYDTVLPGVCRALLTMRRGERSEFVVRPHLAYLEMGCPPRIPENATILYIIEVIRVFDEGTLSALDAMTFDERSQVPFATIVGLCDDERKSANAYFKAERFREAAFRYRRAIRVLEDLTFASEEENRRSNELLLKLYVNIGNAYNKLSKPLSAVGNCKKALAIDPQCAKAVYQLGLAKMSNADYETAQRLLRQAHQMKPKDQAVSDALTRLDHMMNGERLAKEEMYRKMGSVFVSKK</sequence>
<dbReference type="GO" id="GO:0034587">
    <property type="term" value="P:piRNA processing"/>
    <property type="evidence" value="ECO:0007669"/>
    <property type="project" value="TreeGrafter"/>
</dbReference>
<keyword evidence="2" id="KW-0677">Repeat</keyword>
<evidence type="ECO:0000313" key="9">
    <source>
        <dbReference type="Proteomes" id="UP000759131"/>
    </source>
</evidence>
<dbReference type="EMBL" id="CAJPIZ010011065">
    <property type="protein sequence ID" value="CAG2112918.1"/>
    <property type="molecule type" value="Genomic_DNA"/>
</dbReference>
<dbReference type="GO" id="GO:0003755">
    <property type="term" value="F:peptidyl-prolyl cis-trans isomerase activity"/>
    <property type="evidence" value="ECO:0007669"/>
    <property type="project" value="UniProtKB-KW"/>
</dbReference>
<dbReference type="EC" id="5.2.1.8" evidence="4"/>
<dbReference type="InterPro" id="IPR042282">
    <property type="entry name" value="FKBP6/shu"/>
</dbReference>
<evidence type="ECO:0000256" key="4">
    <source>
        <dbReference type="PROSITE-ProRule" id="PRU00277"/>
    </source>
</evidence>
<evidence type="ECO:0000256" key="2">
    <source>
        <dbReference type="ARBA" id="ARBA00022737"/>
    </source>
</evidence>
<feature type="domain" description="PPIase FKBP-type" evidence="7">
    <location>
        <begin position="163"/>
        <end position="252"/>
    </location>
</feature>
<protein>
    <recommendedName>
        <fullName evidence="4">peptidylprolyl isomerase</fullName>
        <ecNumber evidence="4">5.2.1.8</ecNumber>
    </recommendedName>
</protein>
<gene>
    <name evidence="8" type="ORF">OSB1V03_LOCUS12891</name>
</gene>
<dbReference type="Gene3D" id="3.10.50.40">
    <property type="match status" value="1"/>
</dbReference>
<dbReference type="GO" id="GO:0051879">
    <property type="term" value="F:Hsp90 protein binding"/>
    <property type="evidence" value="ECO:0007669"/>
    <property type="project" value="TreeGrafter"/>
</dbReference>
<dbReference type="PANTHER" id="PTHR46674:SF1">
    <property type="entry name" value="INACTIVE PEPTIDYL-PROLYL CIS-TRANS ISOMERASE FKBP6"/>
    <property type="match status" value="1"/>
</dbReference>
<dbReference type="GO" id="GO:0005737">
    <property type="term" value="C:cytoplasm"/>
    <property type="evidence" value="ECO:0007669"/>
    <property type="project" value="TreeGrafter"/>
</dbReference>
<evidence type="ECO:0000256" key="5">
    <source>
        <dbReference type="PROSITE-ProRule" id="PRU00339"/>
    </source>
</evidence>
<feature type="repeat" description="TPR" evidence="5">
    <location>
        <begin position="363"/>
        <end position="396"/>
    </location>
</feature>
<keyword evidence="9" id="KW-1185">Reference proteome</keyword>
<dbReference type="PROSITE" id="PS50005">
    <property type="entry name" value="TPR"/>
    <property type="match status" value="2"/>
</dbReference>
<dbReference type="InterPro" id="IPR046357">
    <property type="entry name" value="PPIase_dom_sf"/>
</dbReference>
<dbReference type="EMBL" id="OC865640">
    <property type="protein sequence ID" value="CAD7632488.1"/>
    <property type="molecule type" value="Genomic_DNA"/>
</dbReference>
<name>A0A7R9L206_9ACAR</name>
<feature type="compositionally biased region" description="Basic and acidic residues" evidence="6">
    <location>
        <begin position="1"/>
        <end position="12"/>
    </location>
</feature>
<evidence type="ECO:0000256" key="3">
    <source>
        <dbReference type="ARBA" id="ARBA00022803"/>
    </source>
</evidence>
<dbReference type="SMART" id="SM00028">
    <property type="entry name" value="TPR"/>
    <property type="match status" value="3"/>
</dbReference>
<organism evidence="8">
    <name type="scientific">Medioppia subpectinata</name>
    <dbReference type="NCBI Taxonomy" id="1979941"/>
    <lineage>
        <taxon>Eukaryota</taxon>
        <taxon>Metazoa</taxon>
        <taxon>Ecdysozoa</taxon>
        <taxon>Arthropoda</taxon>
        <taxon>Chelicerata</taxon>
        <taxon>Arachnida</taxon>
        <taxon>Acari</taxon>
        <taxon>Acariformes</taxon>
        <taxon>Sarcoptiformes</taxon>
        <taxon>Oribatida</taxon>
        <taxon>Brachypylina</taxon>
        <taxon>Oppioidea</taxon>
        <taxon>Oppiidae</taxon>
        <taxon>Medioppia</taxon>
    </lineage>
</organism>
<evidence type="ECO:0000256" key="6">
    <source>
        <dbReference type="SAM" id="MobiDB-lite"/>
    </source>
</evidence>
<dbReference type="PROSITE" id="PS50059">
    <property type="entry name" value="FKBP_PPIASE"/>
    <property type="match status" value="1"/>
</dbReference>
<dbReference type="SUPFAM" id="SSF48452">
    <property type="entry name" value="TPR-like"/>
    <property type="match status" value="1"/>
</dbReference>
<feature type="region of interest" description="Disordered" evidence="6">
    <location>
        <begin position="1"/>
        <end position="52"/>
    </location>
</feature>
<proteinExistence type="inferred from homology"/>
<accession>A0A7R9L206</accession>
<dbReference type="GO" id="GO:0007283">
    <property type="term" value="P:spermatogenesis"/>
    <property type="evidence" value="ECO:0007669"/>
    <property type="project" value="TreeGrafter"/>
</dbReference>
<dbReference type="Gene3D" id="1.25.40.10">
    <property type="entry name" value="Tetratricopeptide repeat domain"/>
    <property type="match status" value="1"/>
</dbReference>
<feature type="region of interest" description="Disordered" evidence="6">
    <location>
        <begin position="77"/>
        <end position="99"/>
    </location>
</feature>
<keyword evidence="4" id="KW-0697">Rotamase</keyword>
<reference evidence="8" key="1">
    <citation type="submission" date="2020-11" db="EMBL/GenBank/DDBJ databases">
        <authorList>
            <person name="Tran Van P."/>
        </authorList>
    </citation>
    <scope>NUCLEOTIDE SEQUENCE</scope>
</reference>
<feature type="repeat" description="TPR" evidence="5">
    <location>
        <begin position="329"/>
        <end position="362"/>
    </location>
</feature>
<dbReference type="InterPro" id="IPR001179">
    <property type="entry name" value="PPIase_FKBP_dom"/>
</dbReference>
<comment type="similarity">
    <text evidence="1">Belongs to the FKBP6 family.</text>
</comment>
<evidence type="ECO:0000259" key="7">
    <source>
        <dbReference type="PROSITE" id="PS50059"/>
    </source>
</evidence>
<evidence type="ECO:0000256" key="1">
    <source>
        <dbReference type="ARBA" id="ARBA00009648"/>
    </source>
</evidence>
<keyword evidence="3 5" id="KW-0802">TPR repeat</keyword>
<dbReference type="OrthoDB" id="8116123at2759"/>
<dbReference type="SUPFAM" id="SSF54534">
    <property type="entry name" value="FKBP-like"/>
    <property type="match status" value="1"/>
</dbReference>